<reference evidence="3" key="1">
    <citation type="journal article" date="2015" name="PLoS Negl. Trop. Dis.">
        <title>Deep Sequencing Analysis of the Ixodes ricinus Haemocytome.</title>
        <authorList>
            <person name="Kotsyfakis M."/>
            <person name="Kopacek P."/>
            <person name="Franta Z."/>
            <person name="Pedra J.H."/>
            <person name="Ribeiro J.M."/>
        </authorList>
    </citation>
    <scope>NUCLEOTIDE SEQUENCE</scope>
</reference>
<name>A0A090XAW8_IXORI</name>
<feature type="chain" id="PRO_5001867029" evidence="1">
    <location>
        <begin position="25"/>
        <end position="328"/>
    </location>
</feature>
<dbReference type="AlphaFoldDB" id="A0A090XAW8"/>
<keyword evidence="1" id="KW-0732">Signal</keyword>
<organism evidence="3">
    <name type="scientific">Ixodes ricinus</name>
    <name type="common">Common tick</name>
    <name type="synonym">Acarus ricinus</name>
    <dbReference type="NCBI Taxonomy" id="34613"/>
    <lineage>
        <taxon>Eukaryota</taxon>
        <taxon>Metazoa</taxon>
        <taxon>Ecdysozoa</taxon>
        <taxon>Arthropoda</taxon>
        <taxon>Chelicerata</taxon>
        <taxon>Arachnida</taxon>
        <taxon>Acari</taxon>
        <taxon>Parasitiformes</taxon>
        <taxon>Ixodida</taxon>
        <taxon>Ixodoidea</taxon>
        <taxon>Ixodidae</taxon>
        <taxon>Ixodinae</taxon>
        <taxon>Ixodes</taxon>
    </lineage>
</organism>
<evidence type="ECO:0000259" key="2">
    <source>
        <dbReference type="Pfam" id="PF12017"/>
    </source>
</evidence>
<evidence type="ECO:0000256" key="1">
    <source>
        <dbReference type="SAM" id="SignalP"/>
    </source>
</evidence>
<evidence type="ECO:0000313" key="3">
    <source>
        <dbReference type="EMBL" id="JAC93294.1"/>
    </source>
</evidence>
<accession>A0A090XAW8</accession>
<protein>
    <submittedName>
        <fullName evidence="3">Putative secreted protein</fullName>
    </submittedName>
</protein>
<dbReference type="EMBL" id="GBIH01001416">
    <property type="protein sequence ID" value="JAC93294.1"/>
    <property type="molecule type" value="mRNA"/>
</dbReference>
<feature type="domain" description="THAP9-like helix-turn-helix" evidence="2">
    <location>
        <begin position="256"/>
        <end position="302"/>
    </location>
</feature>
<proteinExistence type="evidence at transcript level"/>
<dbReference type="Pfam" id="PF12017">
    <property type="entry name" value="Tnp_P_element"/>
    <property type="match status" value="1"/>
</dbReference>
<feature type="signal peptide" evidence="1">
    <location>
        <begin position="1"/>
        <end position="24"/>
    </location>
</feature>
<dbReference type="InterPro" id="IPR021896">
    <property type="entry name" value="THAP9-like_HTH"/>
</dbReference>
<sequence length="328" mass="37235">MQLVFFSYLTYFYAVLLWFQVCEEHFLPSDFVRTTTYTDAKTGKVIEVPLQHVRIKPNAIPSVFPNCPSYLSRPQTSTREAPDEKRARQEAASLQKAIQLSKEAKEDDEKRTNISSFADLLQALPSFKTSGTWTIIKKESEVFFLDLTLQHAPAVRSSVTVSADLCVRVFFGETRINSLAGVTVPARLHDLRELSTVLQSVEQLRHDSSTDPSQEATRCLTLVSTLLEELSSEDQPHDWQEWQLEVLKFLKSQVDLVLSNATRYPPELLVFASLVFTISPHAYRFLRSSMKVKLPHPDTIRRLCSSYQMSPAKEQQDSCVSVICQVGL</sequence>